<accession>A0ABM1GUA4</accession>
<sequence>MVAPLNLEEGQSSTIPPRFNGHFYSWWKVRMHDFLMAEHSELWDIVLDGPFIPMIEEKDGEKTRLVPNPRQKYDEADRKKIEKGYKAKTLLVCGIGPDEFNHVSACESAKKIWDCLKTAHEGFEQVKESKIDMLTSLYENFKMKEGETIHEMFKKLSSITNELRSLGEPISMSKQVRIVLQILPKSWESKVDAITEAKDLKVLTMDALIGNLKTHKMNRNHDLSKKEVKKDKSLMLKYKSDEDSSDDDMAYLINRFQKIVKKNKGFRRGTNGPRTATQNDTCYKCGKAEHFIRECTLLKSENKEYQKPRSEKEKRRDLVLSKNDRKAAADYVVKKALAAWGDSSSDSEDLDEPNDVSMVVVHEEETIFNEILRTLANVMIDSVSELTSERDIMNVELDSLTENKVKLEEKMLKMEDKMMSLESNNTVLKKQLTEKNEEAENLNGRSNEKSGIGCGEEQQLKEELEKSLKWTKSSKLLSSATNQSNFNKKGLGSLNITPPFNPYSKYVFVSDNLLCLHCGKNGHLKGECTGWRQSHERFSNYTERQRVSKERPGPPKHVSTDRFSKKKSVSAPKSFVRKIQKLPCWTRYNLITPWSAFWELKLKWVPKLNK</sequence>
<dbReference type="GeneID" id="107020322"/>
<dbReference type="Pfam" id="PF00098">
    <property type="entry name" value="zf-CCHC"/>
    <property type="match status" value="1"/>
</dbReference>
<evidence type="ECO:0000313" key="4">
    <source>
        <dbReference type="Proteomes" id="UP000694930"/>
    </source>
</evidence>
<dbReference type="Gene3D" id="4.10.60.10">
    <property type="entry name" value="Zinc finger, CCHC-type"/>
    <property type="match status" value="1"/>
</dbReference>
<keyword evidence="1" id="KW-0479">Metal-binding</keyword>
<organism evidence="4 5">
    <name type="scientific">Solanum pennellii</name>
    <name type="common">Tomato</name>
    <name type="synonym">Lycopersicon pennellii</name>
    <dbReference type="NCBI Taxonomy" id="28526"/>
    <lineage>
        <taxon>Eukaryota</taxon>
        <taxon>Viridiplantae</taxon>
        <taxon>Streptophyta</taxon>
        <taxon>Embryophyta</taxon>
        <taxon>Tracheophyta</taxon>
        <taxon>Spermatophyta</taxon>
        <taxon>Magnoliopsida</taxon>
        <taxon>eudicotyledons</taxon>
        <taxon>Gunneridae</taxon>
        <taxon>Pentapetalae</taxon>
        <taxon>asterids</taxon>
        <taxon>lamiids</taxon>
        <taxon>Solanales</taxon>
        <taxon>Solanaceae</taxon>
        <taxon>Solanoideae</taxon>
        <taxon>Solaneae</taxon>
        <taxon>Solanum</taxon>
        <taxon>Solanum subgen. Lycopersicon</taxon>
    </lineage>
</organism>
<dbReference type="SUPFAM" id="SSF57756">
    <property type="entry name" value="Retrovirus zinc finger-like domains"/>
    <property type="match status" value="1"/>
</dbReference>
<dbReference type="SMART" id="SM00343">
    <property type="entry name" value="ZnF_C2HC"/>
    <property type="match status" value="2"/>
</dbReference>
<dbReference type="PANTHER" id="PTHR34676:SF8">
    <property type="entry name" value="TRANSMEMBRANE PROTEIN"/>
    <property type="match status" value="1"/>
</dbReference>
<feature type="domain" description="CCHC-type" evidence="3">
    <location>
        <begin position="515"/>
        <end position="528"/>
    </location>
</feature>
<keyword evidence="1" id="KW-0862">Zinc</keyword>
<evidence type="ECO:0000313" key="5">
    <source>
        <dbReference type="RefSeq" id="XP_015076122.1"/>
    </source>
</evidence>
<proteinExistence type="predicted"/>
<reference evidence="4" key="1">
    <citation type="journal article" date="2014" name="Nat. Genet.">
        <title>The genome of the stress-tolerant wild tomato species Solanum pennellii.</title>
        <authorList>
            <person name="Bolger A."/>
            <person name="Scossa F."/>
            <person name="Bolger M.E."/>
            <person name="Lanz C."/>
            <person name="Maumus F."/>
            <person name="Tohge T."/>
            <person name="Quesneville H."/>
            <person name="Alseekh S."/>
            <person name="Sorensen I."/>
            <person name="Lichtenstein G."/>
            <person name="Fich E.A."/>
            <person name="Conte M."/>
            <person name="Keller H."/>
            <person name="Schneeberger K."/>
            <person name="Schwacke R."/>
            <person name="Ofner I."/>
            <person name="Vrebalov J."/>
            <person name="Xu Y."/>
            <person name="Osorio S."/>
            <person name="Aflitos S.A."/>
            <person name="Schijlen E."/>
            <person name="Jimenez-Gomez J.M."/>
            <person name="Ryngajllo M."/>
            <person name="Kimura S."/>
            <person name="Kumar R."/>
            <person name="Koenig D."/>
            <person name="Headland L.R."/>
            <person name="Maloof J.N."/>
            <person name="Sinha N."/>
            <person name="van Ham R.C."/>
            <person name="Lankhorst R.K."/>
            <person name="Mao L."/>
            <person name="Vogel A."/>
            <person name="Arsova B."/>
            <person name="Panstruga R."/>
            <person name="Fei Z."/>
            <person name="Rose J.K."/>
            <person name="Zamir D."/>
            <person name="Carrari F."/>
            <person name="Giovannoni J.J."/>
            <person name="Weigel D."/>
            <person name="Usadel B."/>
            <person name="Fernie A.R."/>
        </authorList>
    </citation>
    <scope>NUCLEOTIDE SEQUENCE [LARGE SCALE GENOMIC DNA]</scope>
    <source>
        <strain evidence="4">cv. LA0716</strain>
    </source>
</reference>
<feature type="region of interest" description="Disordered" evidence="2">
    <location>
        <begin position="540"/>
        <end position="566"/>
    </location>
</feature>
<dbReference type="RefSeq" id="XP_015076122.1">
    <property type="nucleotide sequence ID" value="XM_015220636.1"/>
</dbReference>
<dbReference type="Proteomes" id="UP000694930">
    <property type="component" value="Chromosome 1"/>
</dbReference>
<keyword evidence="1" id="KW-0863">Zinc-finger</keyword>
<gene>
    <name evidence="5" type="primary">LOC107020322</name>
</gene>
<dbReference type="PANTHER" id="PTHR34676">
    <property type="entry name" value="DUF4219 DOMAIN-CONTAINING PROTEIN-RELATED"/>
    <property type="match status" value="1"/>
</dbReference>
<evidence type="ECO:0000256" key="1">
    <source>
        <dbReference type="PROSITE-ProRule" id="PRU00047"/>
    </source>
</evidence>
<reference evidence="5" key="2">
    <citation type="submission" date="2025-08" db="UniProtKB">
        <authorList>
            <consortium name="RefSeq"/>
        </authorList>
    </citation>
    <scope>IDENTIFICATION</scope>
</reference>
<dbReference type="PROSITE" id="PS50158">
    <property type="entry name" value="ZF_CCHC"/>
    <property type="match status" value="2"/>
</dbReference>
<evidence type="ECO:0000259" key="3">
    <source>
        <dbReference type="PROSITE" id="PS50158"/>
    </source>
</evidence>
<evidence type="ECO:0000256" key="2">
    <source>
        <dbReference type="SAM" id="MobiDB-lite"/>
    </source>
</evidence>
<keyword evidence="4" id="KW-1185">Reference proteome</keyword>
<protein>
    <submittedName>
        <fullName evidence="5">Uncharacterized protein LOC107020322</fullName>
    </submittedName>
</protein>
<feature type="domain" description="CCHC-type" evidence="3">
    <location>
        <begin position="282"/>
        <end position="295"/>
    </location>
</feature>
<dbReference type="Pfam" id="PF14223">
    <property type="entry name" value="Retrotran_gag_2"/>
    <property type="match status" value="1"/>
</dbReference>
<dbReference type="InterPro" id="IPR036875">
    <property type="entry name" value="Znf_CCHC_sf"/>
</dbReference>
<feature type="compositionally biased region" description="Basic and acidic residues" evidence="2">
    <location>
        <begin position="540"/>
        <end position="563"/>
    </location>
</feature>
<feature type="region of interest" description="Disordered" evidence="2">
    <location>
        <begin position="433"/>
        <end position="458"/>
    </location>
</feature>
<name>A0ABM1GUA4_SOLPN</name>
<dbReference type="InterPro" id="IPR001878">
    <property type="entry name" value="Znf_CCHC"/>
</dbReference>